<evidence type="ECO:0000259" key="1">
    <source>
        <dbReference type="PROSITE" id="PS51733"/>
    </source>
</evidence>
<organism evidence="2 3">
    <name type="scientific">Bifidobacterium bombi DSM 19703</name>
    <dbReference type="NCBI Taxonomy" id="1341695"/>
    <lineage>
        <taxon>Bacteria</taxon>
        <taxon>Bacillati</taxon>
        <taxon>Actinomycetota</taxon>
        <taxon>Actinomycetes</taxon>
        <taxon>Bifidobacteriales</taxon>
        <taxon>Bifidobacteriaceae</taxon>
        <taxon>Bifidobacterium</taxon>
    </lineage>
</organism>
<dbReference type="GO" id="GO:0033819">
    <property type="term" value="F:lipoyl(octanoyl) transferase activity"/>
    <property type="evidence" value="ECO:0007669"/>
    <property type="project" value="UniProtKB-EC"/>
</dbReference>
<reference evidence="2 3" key="1">
    <citation type="journal article" date="2014" name="Appl. Environ. Microbiol.">
        <title>Genomic encyclopedia of type strains of the genus Bifidobacterium.</title>
        <authorList>
            <person name="Milani C."/>
            <person name="Lugli G.A."/>
            <person name="Duranti S."/>
            <person name="Turroni F."/>
            <person name="Bottacini F."/>
            <person name="Mangifesta M."/>
            <person name="Sanchez B."/>
            <person name="Viappiani A."/>
            <person name="Mancabelli L."/>
            <person name="Taminiau B."/>
            <person name="Delcenserie V."/>
            <person name="Barrangou R."/>
            <person name="Margolles A."/>
            <person name="van Sinderen D."/>
            <person name="Ventura M."/>
        </authorList>
    </citation>
    <scope>NUCLEOTIDE SEQUENCE [LARGE SCALE GENOMIC DNA]</scope>
    <source>
        <strain evidence="2 3">DSM 19703</strain>
    </source>
</reference>
<dbReference type="CDD" id="cd16443">
    <property type="entry name" value="LplA"/>
    <property type="match status" value="1"/>
</dbReference>
<keyword evidence="2" id="KW-0012">Acyltransferase</keyword>
<dbReference type="Proteomes" id="UP000028730">
    <property type="component" value="Unassembled WGS sequence"/>
</dbReference>
<dbReference type="eggNOG" id="COG0095">
    <property type="taxonomic scope" value="Bacteria"/>
</dbReference>
<dbReference type="PANTHER" id="PTHR43679:SF2">
    <property type="entry name" value="OCTANOYL-[GCVH]:PROTEIN N-OCTANOYLTRANSFERASE"/>
    <property type="match status" value="1"/>
</dbReference>
<dbReference type="SUPFAM" id="SSF55681">
    <property type="entry name" value="Class II aaRS and biotin synthetases"/>
    <property type="match status" value="1"/>
</dbReference>
<dbReference type="GO" id="GO:0016874">
    <property type="term" value="F:ligase activity"/>
    <property type="evidence" value="ECO:0007669"/>
    <property type="project" value="UniProtKB-KW"/>
</dbReference>
<dbReference type="EMBL" id="ATLK01000001">
    <property type="protein sequence ID" value="KFF30972.1"/>
    <property type="molecule type" value="Genomic_DNA"/>
</dbReference>
<keyword evidence="3" id="KW-1185">Reference proteome</keyword>
<dbReference type="InterPro" id="IPR045864">
    <property type="entry name" value="aa-tRNA-synth_II/BPL/LPL"/>
</dbReference>
<comment type="caution">
    <text evidence="2">The sequence shown here is derived from an EMBL/GenBank/DDBJ whole genome shotgun (WGS) entry which is preliminary data.</text>
</comment>
<keyword evidence="2" id="KW-0808">Transferase</keyword>
<feature type="domain" description="BPL/LPL catalytic" evidence="1">
    <location>
        <begin position="101"/>
        <end position="292"/>
    </location>
</feature>
<dbReference type="STRING" id="1341695.BBOMB_0298"/>
<gene>
    <name evidence="2" type="ORF">BBOMB_0298</name>
</gene>
<proteinExistence type="predicted"/>
<dbReference type="EC" id="2.3.1.181" evidence="2"/>
<dbReference type="InterPro" id="IPR004143">
    <property type="entry name" value="BPL_LPL_catalytic"/>
</dbReference>
<name>A0A080N221_9BIFI</name>
<dbReference type="AlphaFoldDB" id="A0A080N221"/>
<dbReference type="InterPro" id="IPR050664">
    <property type="entry name" value="Octanoyltrans_LipM/LipL"/>
</dbReference>
<protein>
    <submittedName>
        <fullName evidence="2">Biotin/lipoate A/B protein ligase</fullName>
        <ecNumber evidence="2">2.3.1.181</ecNumber>
    </submittedName>
</protein>
<evidence type="ECO:0000313" key="2">
    <source>
        <dbReference type="EMBL" id="KFF30972.1"/>
    </source>
</evidence>
<accession>A0A080N221</accession>
<dbReference type="PROSITE" id="PS51733">
    <property type="entry name" value="BPL_LPL_CATALYTIC"/>
    <property type="match status" value="1"/>
</dbReference>
<dbReference type="PANTHER" id="PTHR43679">
    <property type="entry name" value="OCTANOYLTRANSFERASE LIPM-RELATED"/>
    <property type="match status" value="1"/>
</dbReference>
<dbReference type="Gene3D" id="3.30.930.10">
    <property type="entry name" value="Bira Bifunctional Protein, Domain 2"/>
    <property type="match status" value="1"/>
</dbReference>
<evidence type="ECO:0000313" key="3">
    <source>
        <dbReference type="Proteomes" id="UP000028730"/>
    </source>
</evidence>
<keyword evidence="2" id="KW-0436">Ligase</keyword>
<dbReference type="Pfam" id="PF21948">
    <property type="entry name" value="LplA-B_cat"/>
    <property type="match status" value="1"/>
</dbReference>
<sequence>MARYSDVGLVGTDARSIEKAFDRALHDERRTLRGAPSRCGAEESRALFVGVRLDDEWSAVERPLAGTWKPPVHPQVVIDQPRGPQEQMDIDNEWAIQVVRGARPATLRFWRWTQPAVVIGRYQCVHDEVDLEAARAAGFQIVKRPTGGGAMFVRPSDVITYSLYVPAPFLEGVAVRASYRLCDRWLVEALRGMDIGFGGMNDVVTPNGKAGGSAQRRYAPLDYGPCAVLHHTTLSYAIDSETMSRLLRVSDEKMSDKAVRSVSKRVDPLCMHTALSREEIMHNLAGYAHRGI</sequence>